<dbReference type="InterPro" id="IPR036397">
    <property type="entry name" value="RNaseH_sf"/>
</dbReference>
<dbReference type="InterPro" id="IPR012337">
    <property type="entry name" value="RNaseH-like_sf"/>
</dbReference>
<name>A0AAW1QZI3_9CHLO</name>
<organism evidence="1 2">
    <name type="scientific">Apatococcus lobatus</name>
    <dbReference type="NCBI Taxonomy" id="904363"/>
    <lineage>
        <taxon>Eukaryota</taxon>
        <taxon>Viridiplantae</taxon>
        <taxon>Chlorophyta</taxon>
        <taxon>core chlorophytes</taxon>
        <taxon>Trebouxiophyceae</taxon>
        <taxon>Chlorellales</taxon>
        <taxon>Chlorellaceae</taxon>
        <taxon>Apatococcus</taxon>
    </lineage>
</organism>
<dbReference type="SUPFAM" id="SSF53098">
    <property type="entry name" value="Ribonuclease H-like"/>
    <property type="match status" value="1"/>
</dbReference>
<dbReference type="GO" id="GO:0003676">
    <property type="term" value="F:nucleic acid binding"/>
    <property type="evidence" value="ECO:0007669"/>
    <property type="project" value="InterPro"/>
</dbReference>
<dbReference type="Proteomes" id="UP001438707">
    <property type="component" value="Unassembled WGS sequence"/>
</dbReference>
<gene>
    <name evidence="1" type="ORF">WJX74_000845</name>
</gene>
<dbReference type="EMBL" id="JALJOS010000019">
    <property type="protein sequence ID" value="KAK9826938.1"/>
    <property type="molecule type" value="Genomic_DNA"/>
</dbReference>
<comment type="caution">
    <text evidence="1">The sequence shown here is derived from an EMBL/GenBank/DDBJ whole genome shotgun (WGS) entry which is preliminary data.</text>
</comment>
<keyword evidence="2" id="KW-1185">Reference proteome</keyword>
<sequence length="336" mass="37327">MSRRCREHRAEEGEAAELAQKVELRCLGRPKGTGVVARRDLQKGEFVGVLAGRVIADRRHARLAAEGAISSRYSMETCDRYGAVYVVEPEDDGTGVPARRFAESFGHYMNEPAPGERLNVAWAHNKAYDPQRIDCYTVKAGPVRAADAVMGTGGRGGRAWKIRGRSNMKVLAIDVGVKHLSYCLLADSFEIKAWEVLTLGGRTIEDHVASLHENLRARACLLEADKVIIERQMRTNPKMSCIASAMLMYFLQNGKDASYIEASKKMGAFRDLLAQAKPGSLPKAGYQRTKAQSVMCARFVLQGEWLEWFEGLPKKNDASDSLTQAWSYLKDMPVQL</sequence>
<dbReference type="InterPro" id="IPR046341">
    <property type="entry name" value="SET_dom_sf"/>
</dbReference>
<evidence type="ECO:0000313" key="1">
    <source>
        <dbReference type="EMBL" id="KAK9826938.1"/>
    </source>
</evidence>
<dbReference type="AlphaFoldDB" id="A0AAW1QZI3"/>
<dbReference type="Gene3D" id="3.30.420.10">
    <property type="entry name" value="Ribonuclease H-like superfamily/Ribonuclease H"/>
    <property type="match status" value="1"/>
</dbReference>
<dbReference type="SUPFAM" id="SSF82199">
    <property type="entry name" value="SET domain"/>
    <property type="match status" value="1"/>
</dbReference>
<proteinExistence type="predicted"/>
<protein>
    <submittedName>
        <fullName evidence="1">Uncharacterized protein</fullName>
    </submittedName>
</protein>
<dbReference type="Gene3D" id="2.170.270.10">
    <property type="entry name" value="SET domain"/>
    <property type="match status" value="1"/>
</dbReference>
<reference evidence="1 2" key="1">
    <citation type="journal article" date="2024" name="Nat. Commun.">
        <title>Phylogenomics reveals the evolutionary origins of lichenization in chlorophyte algae.</title>
        <authorList>
            <person name="Puginier C."/>
            <person name="Libourel C."/>
            <person name="Otte J."/>
            <person name="Skaloud P."/>
            <person name="Haon M."/>
            <person name="Grisel S."/>
            <person name="Petersen M."/>
            <person name="Berrin J.G."/>
            <person name="Delaux P.M."/>
            <person name="Dal Grande F."/>
            <person name="Keller J."/>
        </authorList>
    </citation>
    <scope>NUCLEOTIDE SEQUENCE [LARGE SCALE GENOMIC DNA]</scope>
    <source>
        <strain evidence="1 2">SAG 2145</strain>
    </source>
</reference>
<evidence type="ECO:0000313" key="2">
    <source>
        <dbReference type="Proteomes" id="UP001438707"/>
    </source>
</evidence>
<accession>A0AAW1QZI3</accession>